<dbReference type="AlphaFoldDB" id="A0A6L5X6Y4"/>
<dbReference type="RefSeq" id="WP_154524916.1">
    <property type="nucleotide sequence ID" value="NZ_VULZ01000006.1"/>
</dbReference>
<dbReference type="Proteomes" id="UP000481852">
    <property type="component" value="Unassembled WGS sequence"/>
</dbReference>
<name>A0A6L5X6Y4_9FIRM</name>
<dbReference type="InterPro" id="IPR052910">
    <property type="entry name" value="ABC-Purine-Binding"/>
</dbReference>
<dbReference type="PANTHER" id="PTHR43208">
    <property type="entry name" value="ABC TRANSPORTER SUBSTRATE-BINDING PROTEIN"/>
    <property type="match status" value="1"/>
</dbReference>
<feature type="domain" description="ABC transporter substrate-binding protein PnrA-like" evidence="2">
    <location>
        <begin position="293"/>
        <end position="458"/>
    </location>
</feature>
<organism evidence="3 4">
    <name type="scientific">Porcincola intestinalis</name>
    <dbReference type="NCBI Taxonomy" id="2606632"/>
    <lineage>
        <taxon>Bacteria</taxon>
        <taxon>Bacillati</taxon>
        <taxon>Bacillota</taxon>
        <taxon>Clostridia</taxon>
        <taxon>Lachnospirales</taxon>
        <taxon>Lachnospiraceae</taxon>
        <taxon>Porcincola</taxon>
    </lineage>
</organism>
<evidence type="ECO:0000256" key="1">
    <source>
        <dbReference type="ARBA" id="ARBA00022729"/>
    </source>
</evidence>
<dbReference type="InterPro" id="IPR003760">
    <property type="entry name" value="PnrA-like"/>
</dbReference>
<dbReference type="Pfam" id="PF02608">
    <property type="entry name" value="Bmp"/>
    <property type="match status" value="1"/>
</dbReference>
<dbReference type="EMBL" id="VULZ01000006">
    <property type="protein sequence ID" value="MSS14746.1"/>
    <property type="molecule type" value="Genomic_DNA"/>
</dbReference>
<sequence length="677" mass="76374">MASDDYKKALKMGKAAYRRALSRGEYPYLPALDAILTQAEMKTEESLGLVNIPLDQIVGTKTEGRQNSFANNFMPLMPEYSEFARKWDGVVDYHMNQGIGDPIVCYEFMNKFYVLEGNKRVSVLKYFGVDSIEGTVTREIPYPQDTPESRVYFEFLDFYKDSQVNYIWFTQPGSFPKLTLALKKKPGEKWTDEDKENFRSLYTEFSGLFKDKGGDKLKITAGDALLFYLSLYSYKEIQAKSHSEKAKDLDRIFKELPALGDETQESLVFKPEAASGGSVLNRILHPLGGKTLRIAFIHDRRMSESGWTYGHELGRMHVEDVFGDRIQTAAYFLQDDERDIAELIDAVIQDGYEIIFTANQKFLAASLKAAIEHPEVKILNCSVGQPHNSIRTYYGRLFEAKYLAGMIAGAMTENEKIAYRANFPIYGTMAEINAFALGARMTNPRAQVYLHWDSLKDHEHLSDLLDREDISVVSGNDMIRPGQEGSAYGLFIRKDGKTVNLAAPIWNWGRFYERIISDILQGSWDSGDDVKSRNAVNYWWGISSGIIDLVLSGNLPRGVRRFADVMRGRIVEEDWLLNPFAGKLFLQDGRAIGTDTGALPAQEVITMNYLLEGIIGSVPSLDELNQESRDRIAMQQIITPESVNAATAKHTPVQVVEKVIMTSEEPPKEAASEEHDA</sequence>
<dbReference type="Gene3D" id="3.40.50.2300">
    <property type="match status" value="2"/>
</dbReference>
<comment type="caution">
    <text evidence="3">The sequence shown here is derived from an EMBL/GenBank/DDBJ whole genome shotgun (WGS) entry which is preliminary data.</text>
</comment>
<dbReference type="GO" id="GO:0005886">
    <property type="term" value="C:plasma membrane"/>
    <property type="evidence" value="ECO:0007669"/>
    <property type="project" value="InterPro"/>
</dbReference>
<protein>
    <submittedName>
        <fullName evidence="3">BMP family ABC transporter substrate-binding protein</fullName>
    </submittedName>
</protein>
<evidence type="ECO:0000259" key="2">
    <source>
        <dbReference type="Pfam" id="PF02608"/>
    </source>
</evidence>
<keyword evidence="1" id="KW-0732">Signal</keyword>
<gene>
    <name evidence="3" type="ORF">FYJ35_06770</name>
</gene>
<proteinExistence type="predicted"/>
<dbReference type="PANTHER" id="PTHR43208:SF1">
    <property type="entry name" value="ABC TRANSPORTER SUBSTRATE-BINDING PROTEIN"/>
    <property type="match status" value="1"/>
</dbReference>
<reference evidence="3 4" key="1">
    <citation type="submission" date="2019-08" db="EMBL/GenBank/DDBJ databases">
        <title>In-depth cultivation of the pig gut microbiome towards novel bacterial diversity and tailored functional studies.</title>
        <authorList>
            <person name="Wylensek D."/>
            <person name="Hitch T.C.A."/>
            <person name="Clavel T."/>
        </authorList>
    </citation>
    <scope>NUCLEOTIDE SEQUENCE [LARGE SCALE GENOMIC DNA]</scope>
    <source>
        <strain evidence="3 4">Oil+RF-744-WCA-WT-11</strain>
    </source>
</reference>
<evidence type="ECO:0000313" key="4">
    <source>
        <dbReference type="Proteomes" id="UP000481852"/>
    </source>
</evidence>
<accession>A0A6L5X6Y4</accession>
<evidence type="ECO:0000313" key="3">
    <source>
        <dbReference type="EMBL" id="MSS14746.1"/>
    </source>
</evidence>
<keyword evidence="4" id="KW-1185">Reference proteome</keyword>